<dbReference type="RefSeq" id="WP_004957911.1">
    <property type="nucleotide sequence ID" value="NZ_LR134117.1"/>
</dbReference>
<dbReference type="KEGG" id="sof:NCTC11214_02170"/>
<accession>A0A447KQI0</accession>
<organism evidence="1 2">
    <name type="scientific">Serratia odorifera</name>
    <dbReference type="NCBI Taxonomy" id="618"/>
    <lineage>
        <taxon>Bacteria</taxon>
        <taxon>Pseudomonadati</taxon>
        <taxon>Pseudomonadota</taxon>
        <taxon>Gammaproteobacteria</taxon>
        <taxon>Enterobacterales</taxon>
        <taxon>Yersiniaceae</taxon>
        <taxon>Serratia</taxon>
    </lineage>
</organism>
<evidence type="ECO:0008006" key="3">
    <source>
        <dbReference type="Google" id="ProtNLM"/>
    </source>
</evidence>
<evidence type="ECO:0000313" key="2">
    <source>
        <dbReference type="Proteomes" id="UP000281391"/>
    </source>
</evidence>
<name>A0A447KQI0_SEROD</name>
<dbReference type="EMBL" id="LR134117">
    <property type="protein sequence ID" value="VDZ56629.1"/>
    <property type="molecule type" value="Genomic_DNA"/>
</dbReference>
<reference evidence="1 2" key="1">
    <citation type="submission" date="2018-12" db="EMBL/GenBank/DDBJ databases">
        <authorList>
            <consortium name="Pathogen Informatics"/>
        </authorList>
    </citation>
    <scope>NUCLEOTIDE SEQUENCE [LARGE SCALE GENOMIC DNA]</scope>
    <source>
        <strain evidence="1 2">NCTC11214</strain>
    </source>
</reference>
<gene>
    <name evidence="1" type="ORF">NCTC11214_02170</name>
</gene>
<dbReference type="AlphaFoldDB" id="A0A447KQI0"/>
<evidence type="ECO:0000313" key="1">
    <source>
        <dbReference type="EMBL" id="VDZ56629.1"/>
    </source>
</evidence>
<sequence>MNKYDFVNNYKFGNPLQRLIMIRVLMSGSLDGEGERIIDHEILRSFCCCSKQMLFKEIKSLERSNFLKVRKIAHLTIDAKTRMEPARGYTISPIPRGEQ</sequence>
<protein>
    <recommendedName>
        <fullName evidence="3">Transcriptional regulator</fullName>
    </recommendedName>
</protein>
<dbReference type="Proteomes" id="UP000281391">
    <property type="component" value="Chromosome"/>
</dbReference>
<proteinExistence type="predicted"/>